<proteinExistence type="predicted"/>
<comment type="caution">
    <text evidence="2">The sequence shown here is derived from an EMBL/GenBank/DDBJ whole genome shotgun (WGS) entry which is preliminary data.</text>
</comment>
<dbReference type="EMBL" id="QXGC01002980">
    <property type="protein sequence ID" value="KAE9179767.1"/>
    <property type="molecule type" value="Genomic_DNA"/>
</dbReference>
<evidence type="ECO:0000313" key="7">
    <source>
        <dbReference type="Proteomes" id="UP000429523"/>
    </source>
</evidence>
<dbReference type="EMBL" id="QXFX01003033">
    <property type="protein sequence ID" value="KAE9071704.1"/>
    <property type="molecule type" value="Genomic_DNA"/>
</dbReference>
<sequence length="145" mass="16441">MLELTPADFTIPMMSPGPPAQGERVCAVFAEHKLTELPNWQYVGSIRKHPQHQCKVCSLRKQKMGERCATRFYCETCSGGNKRYDTSSGNGENRLVERDIQMREKRRRTSDAEKEGDATEEQEDAAEDAEDAENDACEHDAMQEV</sequence>
<dbReference type="EMBL" id="QXGF01002837">
    <property type="protein sequence ID" value="KAE8923241.1"/>
    <property type="molecule type" value="Genomic_DNA"/>
</dbReference>
<evidence type="ECO:0000313" key="2">
    <source>
        <dbReference type="EMBL" id="KAE8923241.1"/>
    </source>
</evidence>
<gene>
    <name evidence="6" type="ORF">PF002_g25858</name>
    <name evidence="5" type="ORF">PF004_g25051</name>
    <name evidence="4" type="ORF">PF005_g27018</name>
    <name evidence="2" type="ORF">PF009_g26511</name>
    <name evidence="3" type="ORF">PF010_g25766</name>
</gene>
<name>A0A6A3DVB5_9STRA</name>
<protein>
    <recommendedName>
        <fullName evidence="12">PiggyBac transposable element-derived protein 4 C-terminal zinc-ribbon domain-containing protein</fullName>
    </recommendedName>
</protein>
<feature type="compositionally biased region" description="Acidic residues" evidence="1">
    <location>
        <begin position="118"/>
        <end position="135"/>
    </location>
</feature>
<dbReference type="EMBL" id="QXGB01003267">
    <property type="protein sequence ID" value="KAE9171751.1"/>
    <property type="molecule type" value="Genomic_DNA"/>
</dbReference>
<evidence type="ECO:0000313" key="10">
    <source>
        <dbReference type="Proteomes" id="UP000476176"/>
    </source>
</evidence>
<evidence type="ECO:0008006" key="12">
    <source>
        <dbReference type="Google" id="ProtNLM"/>
    </source>
</evidence>
<dbReference type="Proteomes" id="UP000488956">
    <property type="component" value="Unassembled WGS sequence"/>
</dbReference>
<organism evidence="2 7">
    <name type="scientific">Phytophthora fragariae</name>
    <dbReference type="NCBI Taxonomy" id="53985"/>
    <lineage>
        <taxon>Eukaryota</taxon>
        <taxon>Sar</taxon>
        <taxon>Stramenopiles</taxon>
        <taxon>Oomycota</taxon>
        <taxon>Peronosporomycetes</taxon>
        <taxon>Peronosporales</taxon>
        <taxon>Peronosporaceae</taxon>
        <taxon>Phytophthora</taxon>
    </lineage>
</organism>
<dbReference type="Proteomes" id="UP000433483">
    <property type="component" value="Unassembled WGS sequence"/>
</dbReference>
<dbReference type="OrthoDB" id="10308412at2759"/>
<evidence type="ECO:0000313" key="9">
    <source>
        <dbReference type="Proteomes" id="UP000440367"/>
    </source>
</evidence>
<evidence type="ECO:0000313" key="5">
    <source>
        <dbReference type="EMBL" id="KAE9179767.1"/>
    </source>
</evidence>
<accession>A0A6A3DVB5</accession>
<dbReference type="Proteomes" id="UP000476176">
    <property type="component" value="Unassembled WGS sequence"/>
</dbReference>
<keyword evidence="8" id="KW-1185">Reference proteome</keyword>
<reference evidence="7 8" key="1">
    <citation type="submission" date="2018-08" db="EMBL/GenBank/DDBJ databases">
        <title>Genomic investigation of the strawberry pathogen Phytophthora fragariae indicates pathogenicity is determined by transcriptional variation in three key races.</title>
        <authorList>
            <person name="Adams T.M."/>
            <person name="Armitage A.D."/>
            <person name="Sobczyk M.K."/>
            <person name="Bates H.J."/>
            <person name="Dunwell J.M."/>
            <person name="Nellist C.F."/>
            <person name="Harrison R.J."/>
        </authorList>
    </citation>
    <scope>NUCLEOTIDE SEQUENCE [LARGE SCALE GENOMIC DNA]</scope>
    <source>
        <strain evidence="6 9">BC-1</strain>
        <strain evidence="5 10">BC-23</strain>
        <strain evidence="4 8">NOV-27</strain>
        <strain evidence="2 7">NOV-9</strain>
        <strain evidence="3 11">ONT-3</strain>
    </source>
</reference>
<evidence type="ECO:0000313" key="8">
    <source>
        <dbReference type="Proteomes" id="UP000433483"/>
    </source>
</evidence>
<feature type="compositionally biased region" description="Basic and acidic residues" evidence="1">
    <location>
        <begin position="94"/>
        <end position="117"/>
    </location>
</feature>
<dbReference type="AlphaFoldDB" id="A0A6A3DVB5"/>
<feature type="region of interest" description="Disordered" evidence="1">
    <location>
        <begin position="78"/>
        <end position="145"/>
    </location>
</feature>
<evidence type="ECO:0000313" key="4">
    <source>
        <dbReference type="EMBL" id="KAE9171751.1"/>
    </source>
</evidence>
<feature type="compositionally biased region" description="Basic and acidic residues" evidence="1">
    <location>
        <begin position="136"/>
        <end position="145"/>
    </location>
</feature>
<evidence type="ECO:0000313" key="3">
    <source>
        <dbReference type="EMBL" id="KAE9071704.1"/>
    </source>
</evidence>
<dbReference type="EMBL" id="QXGD01002600">
    <property type="protein sequence ID" value="KAE9186507.1"/>
    <property type="molecule type" value="Genomic_DNA"/>
</dbReference>
<evidence type="ECO:0000313" key="6">
    <source>
        <dbReference type="EMBL" id="KAE9186507.1"/>
    </source>
</evidence>
<evidence type="ECO:0000256" key="1">
    <source>
        <dbReference type="SAM" id="MobiDB-lite"/>
    </source>
</evidence>
<dbReference type="Proteomes" id="UP000429523">
    <property type="component" value="Unassembled WGS sequence"/>
</dbReference>
<evidence type="ECO:0000313" key="11">
    <source>
        <dbReference type="Proteomes" id="UP000488956"/>
    </source>
</evidence>
<dbReference type="Proteomes" id="UP000440367">
    <property type="component" value="Unassembled WGS sequence"/>
</dbReference>